<dbReference type="GO" id="GO:0006355">
    <property type="term" value="P:regulation of DNA-templated transcription"/>
    <property type="evidence" value="ECO:0007669"/>
    <property type="project" value="InterPro"/>
</dbReference>
<dbReference type="SMART" id="SM00448">
    <property type="entry name" value="REC"/>
    <property type="match status" value="1"/>
</dbReference>
<evidence type="ECO:0000256" key="1">
    <source>
        <dbReference type="ARBA" id="ARBA00023125"/>
    </source>
</evidence>
<dbReference type="SMART" id="SM00421">
    <property type="entry name" value="HTH_LUXR"/>
    <property type="match status" value="1"/>
</dbReference>
<evidence type="ECO:0000313" key="7">
    <source>
        <dbReference type="EMBL" id="CAB5003930.1"/>
    </source>
</evidence>
<dbReference type="EMBL" id="CAFBOX010000006">
    <property type="protein sequence ID" value="CAB4989211.1"/>
    <property type="molecule type" value="Genomic_DNA"/>
</dbReference>
<proteinExistence type="predicted"/>
<evidence type="ECO:0000259" key="2">
    <source>
        <dbReference type="PROSITE" id="PS50110"/>
    </source>
</evidence>
<dbReference type="PANTHER" id="PTHR45566">
    <property type="entry name" value="HTH-TYPE TRANSCRIPTIONAL REGULATOR YHJB-RELATED"/>
    <property type="match status" value="1"/>
</dbReference>
<dbReference type="EMBL" id="CAFABD010000015">
    <property type="protein sequence ID" value="CAB4817996.1"/>
    <property type="molecule type" value="Genomic_DNA"/>
</dbReference>
<dbReference type="EMBL" id="CAEZSM010000007">
    <property type="protein sequence ID" value="CAB4534445.1"/>
    <property type="molecule type" value="Genomic_DNA"/>
</dbReference>
<evidence type="ECO:0000313" key="6">
    <source>
        <dbReference type="EMBL" id="CAB4989211.1"/>
    </source>
</evidence>
<dbReference type="InterPro" id="IPR051015">
    <property type="entry name" value="EvgA-like"/>
</dbReference>
<dbReference type="Pfam" id="PF00072">
    <property type="entry name" value="Response_reg"/>
    <property type="match status" value="1"/>
</dbReference>
<dbReference type="GO" id="GO:0003677">
    <property type="term" value="F:DNA binding"/>
    <property type="evidence" value="ECO:0007669"/>
    <property type="project" value="UniProtKB-KW"/>
</dbReference>
<feature type="domain" description="Response regulatory" evidence="2">
    <location>
        <begin position="4"/>
        <end position="122"/>
    </location>
</feature>
<dbReference type="InterPro" id="IPR000792">
    <property type="entry name" value="Tscrpt_reg_LuxR_C"/>
</dbReference>
<accession>A0A6J6LP15</accession>
<reference evidence="4" key="1">
    <citation type="submission" date="2020-05" db="EMBL/GenBank/DDBJ databases">
        <authorList>
            <person name="Chiriac C."/>
            <person name="Salcher M."/>
            <person name="Ghai R."/>
            <person name="Kavagutti S V."/>
        </authorList>
    </citation>
    <scope>NUCLEOTIDE SEQUENCE</scope>
</reference>
<dbReference type="PROSITE" id="PS50110">
    <property type="entry name" value="RESPONSE_REGULATORY"/>
    <property type="match status" value="1"/>
</dbReference>
<dbReference type="EMBL" id="CAFBPH010000005">
    <property type="protein sequence ID" value="CAB5003930.1"/>
    <property type="molecule type" value="Genomic_DNA"/>
</dbReference>
<name>A0A6J6LP15_9ZZZZ</name>
<dbReference type="Gene3D" id="1.10.10.10">
    <property type="entry name" value="Winged helix-like DNA-binding domain superfamily/Winged helix DNA-binding domain"/>
    <property type="match status" value="1"/>
</dbReference>
<dbReference type="Gene3D" id="3.40.50.2300">
    <property type="match status" value="1"/>
</dbReference>
<dbReference type="SUPFAM" id="SSF46894">
    <property type="entry name" value="C-terminal effector domain of the bipartite response regulators"/>
    <property type="match status" value="1"/>
</dbReference>
<organism evidence="4">
    <name type="scientific">freshwater metagenome</name>
    <dbReference type="NCBI Taxonomy" id="449393"/>
    <lineage>
        <taxon>unclassified sequences</taxon>
        <taxon>metagenomes</taxon>
        <taxon>ecological metagenomes</taxon>
    </lineage>
</organism>
<evidence type="ECO:0000313" key="5">
    <source>
        <dbReference type="EMBL" id="CAB4817996.1"/>
    </source>
</evidence>
<dbReference type="AlphaFoldDB" id="A0A6J6LP15"/>
<dbReference type="InterPro" id="IPR036388">
    <property type="entry name" value="WH-like_DNA-bd_sf"/>
</dbReference>
<dbReference type="EMBL" id="CAEZWZ010000006">
    <property type="protein sequence ID" value="CAB4663550.1"/>
    <property type="molecule type" value="Genomic_DNA"/>
</dbReference>
<dbReference type="InterPro" id="IPR016032">
    <property type="entry name" value="Sig_transdc_resp-reg_C-effctor"/>
</dbReference>
<gene>
    <name evidence="3" type="ORF">UFOPK1438_00118</name>
    <name evidence="4" type="ORF">UFOPK2329_00096</name>
    <name evidence="5" type="ORF">UFOPK3166_00188</name>
    <name evidence="6" type="ORF">UFOPK4035_00087</name>
    <name evidence="7" type="ORF">UFOPK4087_00054</name>
</gene>
<dbReference type="PANTHER" id="PTHR45566:SF1">
    <property type="entry name" value="HTH-TYPE TRANSCRIPTIONAL REGULATOR YHJB-RELATED"/>
    <property type="match status" value="1"/>
</dbReference>
<dbReference type="SUPFAM" id="SSF52172">
    <property type="entry name" value="CheY-like"/>
    <property type="match status" value="1"/>
</dbReference>
<evidence type="ECO:0000313" key="3">
    <source>
        <dbReference type="EMBL" id="CAB4534445.1"/>
    </source>
</evidence>
<sequence length="222" mass="24644">MTPRVLIVNDDAFELSTLSAALRLHTVDVIGEAHTIPIAQNLFRSLQPDAVIIDIQFCGEEGVSLARSLRKSKPDLGIIFMTSCPDLRLLGLKEKDVPLGSKIVLKKSIADLLVIKDSIELSIKSSTTKEKLAWVDSHGSLHENAFTTVLNDFTDIQIETLRLLACGLSNAEIGRTRFVSEKSVEQIVARIAQHFGFLPDRTKNLRVLITGEYFKWLGAPRH</sequence>
<dbReference type="InterPro" id="IPR001789">
    <property type="entry name" value="Sig_transdc_resp-reg_receiver"/>
</dbReference>
<protein>
    <submittedName>
        <fullName evidence="4">Unannotated protein</fullName>
    </submittedName>
</protein>
<evidence type="ECO:0000313" key="4">
    <source>
        <dbReference type="EMBL" id="CAB4663550.1"/>
    </source>
</evidence>
<keyword evidence="1" id="KW-0238">DNA-binding</keyword>
<dbReference type="InterPro" id="IPR011006">
    <property type="entry name" value="CheY-like_superfamily"/>
</dbReference>
<dbReference type="GO" id="GO:0000160">
    <property type="term" value="P:phosphorelay signal transduction system"/>
    <property type="evidence" value="ECO:0007669"/>
    <property type="project" value="InterPro"/>
</dbReference>